<accession>A0A9K3PHV3</accession>
<gene>
    <name evidence="2" type="ORF">IV203_016056</name>
</gene>
<organism evidence="2 3">
    <name type="scientific">Nitzschia inconspicua</name>
    <dbReference type="NCBI Taxonomy" id="303405"/>
    <lineage>
        <taxon>Eukaryota</taxon>
        <taxon>Sar</taxon>
        <taxon>Stramenopiles</taxon>
        <taxon>Ochrophyta</taxon>
        <taxon>Bacillariophyta</taxon>
        <taxon>Bacillariophyceae</taxon>
        <taxon>Bacillariophycidae</taxon>
        <taxon>Bacillariales</taxon>
        <taxon>Bacillariaceae</taxon>
        <taxon>Nitzschia</taxon>
    </lineage>
</organism>
<name>A0A9K3PHV3_9STRA</name>
<feature type="compositionally biased region" description="Basic and acidic residues" evidence="1">
    <location>
        <begin position="515"/>
        <end position="541"/>
    </location>
</feature>
<comment type="caution">
    <text evidence="2">The sequence shown here is derived from an EMBL/GenBank/DDBJ whole genome shotgun (WGS) entry which is preliminary data.</text>
</comment>
<evidence type="ECO:0000313" key="3">
    <source>
        <dbReference type="Proteomes" id="UP000693970"/>
    </source>
</evidence>
<evidence type="ECO:0000256" key="1">
    <source>
        <dbReference type="SAM" id="MobiDB-lite"/>
    </source>
</evidence>
<reference evidence="2" key="1">
    <citation type="journal article" date="2021" name="Sci. Rep.">
        <title>Diploid genomic architecture of Nitzschia inconspicua, an elite biomass production diatom.</title>
        <authorList>
            <person name="Oliver A."/>
            <person name="Podell S."/>
            <person name="Pinowska A."/>
            <person name="Traller J.C."/>
            <person name="Smith S.R."/>
            <person name="McClure R."/>
            <person name="Beliaev A."/>
            <person name="Bohutskyi P."/>
            <person name="Hill E.A."/>
            <person name="Rabines A."/>
            <person name="Zheng H."/>
            <person name="Allen L.Z."/>
            <person name="Kuo A."/>
            <person name="Grigoriev I.V."/>
            <person name="Allen A.E."/>
            <person name="Hazlebeck D."/>
            <person name="Allen E.E."/>
        </authorList>
    </citation>
    <scope>NUCLEOTIDE SEQUENCE</scope>
    <source>
        <strain evidence="2">Hildebrandi</strain>
    </source>
</reference>
<sequence>MCSSDPPYISSLYGDLLLVNPGSDISFEDRSNLEENNLRVDETSETLPASFKYPAFFQLETDGVGIEYPSRGYPRPPSEAKKSTKIGGDSCLNEVNIPGSSLQRFRSLVGRPRSLIHRHLTVPKIGSAFLLKRNAESWLRGPKQIVRKRFKYHNFSNEDHDIEYGSFDFDVSELQPSKQMSFETYPAKFQSTDLSARCAAVVDIDSTGAYDNRPIFNNMFHGNEHDDSFHKERKVLEPLLKPTAIEQLAKLNMEDRNQLTNSANNSTNGWSQVEKKDRVVTSPFHYTTEGGKNLGLKPLNPIKTATDDVSSDDESSASYFEADEKPLLKQSIFAACGCLPRNRKRHQRRRNKKERSLWTTEKQEGKVVLRNGQRYTRNYDLKHANTTEHHDNSTIKFTIKSTRSLLDEETLQKELHELDVLANEIYRSSPELLRMPVDSQLSAITEVDEDLTQRSSSISAHSKADLSQHLRSEAGKYSSLGAMLDNEDTSITTDEPNFFTIEFRSQSSNSAAPERQVKENEHGIATSEKHFKNRQTRDPVTREELERDRNFRLKGREITMKSLWDEDSTSDISDLTEDFSQIAATSYLFKKAMAKFQEGATDEDGRDTVMVDESRDDVDDLNQIATLQI</sequence>
<dbReference type="EMBL" id="JAGRRH010000020">
    <property type="protein sequence ID" value="KAG7347351.1"/>
    <property type="molecule type" value="Genomic_DNA"/>
</dbReference>
<keyword evidence="3" id="KW-1185">Reference proteome</keyword>
<dbReference type="AlphaFoldDB" id="A0A9K3PHV3"/>
<dbReference type="Proteomes" id="UP000693970">
    <property type="component" value="Unassembled WGS sequence"/>
</dbReference>
<feature type="region of interest" description="Disordered" evidence="1">
    <location>
        <begin position="504"/>
        <end position="541"/>
    </location>
</feature>
<evidence type="ECO:0000313" key="2">
    <source>
        <dbReference type="EMBL" id="KAG7347351.1"/>
    </source>
</evidence>
<protein>
    <submittedName>
        <fullName evidence="2">Uncharacterized protein</fullName>
    </submittedName>
</protein>
<reference evidence="2" key="2">
    <citation type="submission" date="2021-04" db="EMBL/GenBank/DDBJ databases">
        <authorList>
            <person name="Podell S."/>
        </authorList>
    </citation>
    <scope>NUCLEOTIDE SEQUENCE</scope>
    <source>
        <strain evidence="2">Hildebrandi</strain>
    </source>
</reference>
<proteinExistence type="predicted"/>